<dbReference type="InterPro" id="IPR004358">
    <property type="entry name" value="Sig_transdc_His_kin-like_C"/>
</dbReference>
<keyword evidence="8" id="KW-0472">Membrane</keyword>
<dbReference type="GO" id="GO:0000160">
    <property type="term" value="P:phosphorelay signal transduction system"/>
    <property type="evidence" value="ECO:0007669"/>
    <property type="project" value="UniProtKB-KW"/>
</dbReference>
<keyword evidence="6" id="KW-0067">ATP-binding</keyword>
<keyword evidence="5 10" id="KW-0418">Kinase</keyword>
<dbReference type="GO" id="GO:0005524">
    <property type="term" value="F:ATP binding"/>
    <property type="evidence" value="ECO:0007669"/>
    <property type="project" value="UniProtKB-KW"/>
</dbReference>
<feature type="domain" description="Histidine kinase" evidence="9">
    <location>
        <begin position="208"/>
        <end position="432"/>
    </location>
</feature>
<feature type="transmembrane region" description="Helical" evidence="8">
    <location>
        <begin position="14"/>
        <end position="35"/>
    </location>
</feature>
<dbReference type="PANTHER" id="PTHR43065:SF46">
    <property type="entry name" value="C4-DICARBOXYLATE TRANSPORT SENSOR PROTEIN DCTB"/>
    <property type="match status" value="1"/>
</dbReference>
<dbReference type="InterPro" id="IPR003594">
    <property type="entry name" value="HATPase_dom"/>
</dbReference>
<keyword evidence="11" id="KW-1185">Reference proteome</keyword>
<keyword evidence="8" id="KW-0812">Transmembrane</keyword>
<evidence type="ECO:0000313" key="10">
    <source>
        <dbReference type="EMBL" id="SMG07799.1"/>
    </source>
</evidence>
<dbReference type="SUPFAM" id="SSF55874">
    <property type="entry name" value="ATPase domain of HSP90 chaperone/DNA topoisomerase II/histidine kinase"/>
    <property type="match status" value="1"/>
</dbReference>
<evidence type="ECO:0000256" key="8">
    <source>
        <dbReference type="SAM" id="Phobius"/>
    </source>
</evidence>
<dbReference type="EC" id="2.7.13.3" evidence="2"/>
<dbReference type="Gene3D" id="3.30.565.10">
    <property type="entry name" value="Histidine kinase-like ATPase, C-terminal domain"/>
    <property type="match status" value="1"/>
</dbReference>
<dbReference type="STRING" id="1028.SAMN05661096_00079"/>
<evidence type="ECO:0000313" key="11">
    <source>
        <dbReference type="Proteomes" id="UP000193804"/>
    </source>
</evidence>
<gene>
    <name evidence="10" type="ORF">SAMN05661096_00079</name>
</gene>
<dbReference type="PANTHER" id="PTHR43065">
    <property type="entry name" value="SENSOR HISTIDINE KINASE"/>
    <property type="match status" value="1"/>
</dbReference>
<comment type="catalytic activity">
    <reaction evidence="1">
        <text>ATP + protein L-histidine = ADP + protein N-phospho-L-histidine.</text>
        <dbReference type="EC" id="2.7.13.3"/>
    </reaction>
</comment>
<dbReference type="PROSITE" id="PS50109">
    <property type="entry name" value="HIS_KIN"/>
    <property type="match status" value="1"/>
</dbReference>
<keyword evidence="8" id="KW-1133">Transmembrane helix</keyword>
<protein>
    <recommendedName>
        <fullName evidence="2">histidine kinase</fullName>
        <ecNumber evidence="2">2.7.13.3</ecNumber>
    </recommendedName>
</protein>
<keyword evidence="4" id="KW-0547">Nucleotide-binding</keyword>
<dbReference type="InterPro" id="IPR005467">
    <property type="entry name" value="His_kinase_dom"/>
</dbReference>
<dbReference type="GO" id="GO:0004673">
    <property type="term" value="F:protein histidine kinase activity"/>
    <property type="evidence" value="ECO:0007669"/>
    <property type="project" value="UniProtKB-EC"/>
</dbReference>
<evidence type="ECO:0000256" key="1">
    <source>
        <dbReference type="ARBA" id="ARBA00000085"/>
    </source>
</evidence>
<proteinExistence type="predicted"/>
<evidence type="ECO:0000259" key="9">
    <source>
        <dbReference type="PROSITE" id="PS50109"/>
    </source>
</evidence>
<evidence type="ECO:0000256" key="7">
    <source>
        <dbReference type="ARBA" id="ARBA00023012"/>
    </source>
</evidence>
<reference evidence="11" key="1">
    <citation type="submission" date="2017-04" db="EMBL/GenBank/DDBJ databases">
        <authorList>
            <person name="Varghese N."/>
            <person name="Submissions S."/>
        </authorList>
    </citation>
    <scope>NUCLEOTIDE SEQUENCE [LARGE SCALE GENOMIC DNA]</scope>
    <source>
        <strain evidence="11">DSM 4125</strain>
    </source>
</reference>
<sequence>MAFIAYLLFQSQNYLAPTILLGLLVIQFYGLVRFLNATNYKLVRFLESVRYSDFTSSFGADNSLGKSYKEINLAFNEVANAFKQTRAEKEQNLLIISAVLQNIQTGIIQFDSKGEIGIINTMTKKLLLTPQIKHLDDIKKSRPEIHQRLIELKPGKNELIEVNSEIKLSINCSILRMGEKDWKIASIQNIYTELQQNELDAWQNLTKVLRHEIMNSITPIATLVGSLTDILREDGVKMKEGYLIPEESQEDLKLGLKTIENRSRGLINFINAYRDYTSIPSPQFEKVNSKQLILYVSRLLSEELNKSNIKIDLQLPENEVEIWADEEQIQLILINLIKNARESLYTHQNPQITIKLIVAQKNTYINVEDNGQGIVPEAIERIFIPFFTTKKDGSGIGLSLSRQIMQLHNGKLNVVSKPGELTSFSMQFPKAI</sequence>
<keyword evidence="3" id="KW-0808">Transferase</keyword>
<dbReference type="EMBL" id="FXAW01000001">
    <property type="protein sequence ID" value="SMG07799.1"/>
    <property type="molecule type" value="Genomic_DNA"/>
</dbReference>
<evidence type="ECO:0000256" key="3">
    <source>
        <dbReference type="ARBA" id="ARBA00022679"/>
    </source>
</evidence>
<name>A0A1X7I0G4_9BACT</name>
<evidence type="ECO:0000256" key="6">
    <source>
        <dbReference type="ARBA" id="ARBA00022840"/>
    </source>
</evidence>
<dbReference type="InterPro" id="IPR036890">
    <property type="entry name" value="HATPase_C_sf"/>
</dbReference>
<accession>A0A1X7I0G4</accession>
<evidence type="ECO:0000256" key="4">
    <source>
        <dbReference type="ARBA" id="ARBA00022741"/>
    </source>
</evidence>
<dbReference type="Proteomes" id="UP000193804">
    <property type="component" value="Unassembled WGS sequence"/>
</dbReference>
<dbReference type="PRINTS" id="PR00344">
    <property type="entry name" value="BCTRLSENSOR"/>
</dbReference>
<evidence type="ECO:0000256" key="2">
    <source>
        <dbReference type="ARBA" id="ARBA00012438"/>
    </source>
</evidence>
<dbReference type="AlphaFoldDB" id="A0A1X7I0G4"/>
<dbReference type="Pfam" id="PF02518">
    <property type="entry name" value="HATPase_c"/>
    <property type="match status" value="1"/>
</dbReference>
<organism evidence="10 11">
    <name type="scientific">Marivirga sericea</name>
    <dbReference type="NCBI Taxonomy" id="1028"/>
    <lineage>
        <taxon>Bacteria</taxon>
        <taxon>Pseudomonadati</taxon>
        <taxon>Bacteroidota</taxon>
        <taxon>Cytophagia</taxon>
        <taxon>Cytophagales</taxon>
        <taxon>Marivirgaceae</taxon>
        <taxon>Marivirga</taxon>
    </lineage>
</organism>
<evidence type="ECO:0000256" key="5">
    <source>
        <dbReference type="ARBA" id="ARBA00022777"/>
    </source>
</evidence>
<keyword evidence="7" id="KW-0902">Two-component regulatory system</keyword>
<dbReference type="SMART" id="SM00387">
    <property type="entry name" value="HATPase_c"/>
    <property type="match status" value="1"/>
</dbReference>